<dbReference type="AlphaFoldDB" id="A0A6J4UTJ0"/>
<gene>
    <name evidence="2" type="ORF">AVDCRST_MAG33-1489</name>
</gene>
<evidence type="ECO:0000313" key="2">
    <source>
        <dbReference type="EMBL" id="CAA9558703.1"/>
    </source>
</evidence>
<organism evidence="2">
    <name type="scientific">uncultured Thermomicrobiales bacterium</name>
    <dbReference type="NCBI Taxonomy" id="1645740"/>
    <lineage>
        <taxon>Bacteria</taxon>
        <taxon>Pseudomonadati</taxon>
        <taxon>Thermomicrobiota</taxon>
        <taxon>Thermomicrobia</taxon>
        <taxon>Thermomicrobiales</taxon>
        <taxon>environmental samples</taxon>
    </lineage>
</organism>
<name>A0A6J4UTJ0_9BACT</name>
<protein>
    <submittedName>
        <fullName evidence="2">Uncharacterized protein</fullName>
    </submittedName>
</protein>
<dbReference type="Gene3D" id="1.10.150.130">
    <property type="match status" value="1"/>
</dbReference>
<sequence length="51" mass="5465">MLAGIIAAGRTSTTANRIRATLQAAFTSAVWRGKVPRDVAQPSDARKEQPK</sequence>
<dbReference type="EMBL" id="CADCWK010000152">
    <property type="protein sequence ID" value="CAA9558703.1"/>
    <property type="molecule type" value="Genomic_DNA"/>
</dbReference>
<accession>A0A6J4UTJ0</accession>
<evidence type="ECO:0000256" key="1">
    <source>
        <dbReference type="ARBA" id="ARBA00023125"/>
    </source>
</evidence>
<dbReference type="InterPro" id="IPR010998">
    <property type="entry name" value="Integrase_recombinase_N"/>
</dbReference>
<keyword evidence="1" id="KW-0238">DNA-binding</keyword>
<dbReference type="GO" id="GO:0003677">
    <property type="term" value="F:DNA binding"/>
    <property type="evidence" value="ECO:0007669"/>
    <property type="project" value="UniProtKB-KW"/>
</dbReference>
<proteinExistence type="predicted"/>
<reference evidence="2" key="1">
    <citation type="submission" date="2020-02" db="EMBL/GenBank/DDBJ databases">
        <authorList>
            <person name="Meier V. D."/>
        </authorList>
    </citation>
    <scope>NUCLEOTIDE SEQUENCE</scope>
    <source>
        <strain evidence="2">AVDCRST_MAG33</strain>
    </source>
</reference>